<evidence type="ECO:0000259" key="2">
    <source>
        <dbReference type="PROSITE" id="PS50405"/>
    </source>
</evidence>
<reference evidence="3 4" key="1">
    <citation type="submission" date="2024-03" db="EMBL/GenBank/DDBJ databases">
        <title>Analysis of soft rot Pectobacteriaceae population diversity in US potato growing regions between 2016 and 2022.</title>
        <authorList>
            <person name="Ma X."/>
            <person name="Zhang X."/>
            <person name="Stodghill P."/>
            <person name="Rioux R."/>
            <person name="Babler B."/>
            <person name="Shrestha S."/>
            <person name="Babler B."/>
            <person name="Rivedal H."/>
            <person name="Frost K."/>
            <person name="Hao J."/>
            <person name="Secor G."/>
            <person name="Swingle B."/>
        </authorList>
    </citation>
    <scope>NUCLEOTIDE SEQUENCE [LARGE SCALE GENOMIC DNA]</scope>
    <source>
        <strain evidence="3 4">UMSS2</strain>
    </source>
</reference>
<keyword evidence="4" id="KW-1185">Reference proteome</keyword>
<dbReference type="InterPro" id="IPR040079">
    <property type="entry name" value="Glutathione_S-Trfase"/>
</dbReference>
<proteinExistence type="predicted"/>
<dbReference type="SUPFAM" id="SSF52833">
    <property type="entry name" value="Thioredoxin-like"/>
    <property type="match status" value="1"/>
</dbReference>
<dbReference type="Gene3D" id="1.20.1050.130">
    <property type="match status" value="1"/>
</dbReference>
<gene>
    <name evidence="3" type="ORF">WCT63_12970</name>
</gene>
<dbReference type="PROSITE" id="PS50404">
    <property type="entry name" value="GST_NTER"/>
    <property type="match status" value="1"/>
</dbReference>
<dbReference type="SFLD" id="SFLDG00358">
    <property type="entry name" value="Main_(cytGST)"/>
    <property type="match status" value="1"/>
</dbReference>
<dbReference type="InterPro" id="IPR036249">
    <property type="entry name" value="Thioredoxin-like_sf"/>
</dbReference>
<dbReference type="PANTHER" id="PTHR44051">
    <property type="entry name" value="GLUTATHIONE S-TRANSFERASE-RELATED"/>
    <property type="match status" value="1"/>
</dbReference>
<dbReference type="SFLD" id="SFLDG01150">
    <property type="entry name" value="Main.1:_Beta-like"/>
    <property type="match status" value="1"/>
</dbReference>
<comment type="caution">
    <text evidence="3">The sequence shown here is derived from an EMBL/GenBank/DDBJ whole genome shotgun (WGS) entry which is preliminary data.</text>
</comment>
<evidence type="ECO:0000259" key="1">
    <source>
        <dbReference type="PROSITE" id="PS50404"/>
    </source>
</evidence>
<dbReference type="SFLD" id="SFLDS00019">
    <property type="entry name" value="Glutathione_Transferase_(cytos"/>
    <property type="match status" value="1"/>
</dbReference>
<accession>A0ABU8K0Y6</accession>
<protein>
    <submittedName>
        <fullName evidence="3">Glutathione S-transferase family protein</fullName>
    </submittedName>
</protein>
<dbReference type="InterPro" id="IPR004046">
    <property type="entry name" value="GST_C"/>
</dbReference>
<feature type="domain" description="GST C-terminal" evidence="2">
    <location>
        <begin position="102"/>
        <end position="224"/>
    </location>
</feature>
<dbReference type="PANTHER" id="PTHR44051:SF22">
    <property type="entry name" value="DISULFIDE-BOND OXIDOREDUCTASE YGHU"/>
    <property type="match status" value="1"/>
</dbReference>
<dbReference type="Pfam" id="PF13409">
    <property type="entry name" value="GST_N_2"/>
    <property type="match status" value="1"/>
</dbReference>
<dbReference type="SUPFAM" id="SSF47616">
    <property type="entry name" value="GST C-terminal domain-like"/>
    <property type="match status" value="1"/>
</dbReference>
<evidence type="ECO:0000313" key="3">
    <source>
        <dbReference type="EMBL" id="MEI7103358.1"/>
    </source>
</evidence>
<dbReference type="CDD" id="cd03048">
    <property type="entry name" value="GST_N_Ure2p_like"/>
    <property type="match status" value="1"/>
</dbReference>
<dbReference type="PROSITE" id="PS50405">
    <property type="entry name" value="GST_CTER"/>
    <property type="match status" value="1"/>
</dbReference>
<dbReference type="InterPro" id="IPR004045">
    <property type="entry name" value="Glutathione_S-Trfase_N"/>
</dbReference>
<dbReference type="CDD" id="cd03178">
    <property type="entry name" value="GST_C_Ure2p_like"/>
    <property type="match status" value="1"/>
</dbReference>
<dbReference type="RefSeq" id="WP_308415735.1">
    <property type="nucleotide sequence ID" value="NZ_JACDRS010000011.1"/>
</dbReference>
<feature type="domain" description="GST N-terminal" evidence="1">
    <location>
        <begin position="16"/>
        <end position="99"/>
    </location>
</feature>
<dbReference type="InterPro" id="IPR010987">
    <property type="entry name" value="Glutathione-S-Trfase_C-like"/>
</dbReference>
<dbReference type="EMBL" id="JBBBON010000011">
    <property type="protein sequence ID" value="MEI7103358.1"/>
    <property type="molecule type" value="Genomic_DNA"/>
</dbReference>
<sequence>MRGAHPAGQDSSCGDRTMIQLYTDSSPNGFKITIALEELGLPYTLHHIHIDNGEHRQPEFLRLNPHGRIPVIKDNETGIIVFESAAILLYLAEKTGQLLPAEPRKRWEAIQWLVFHAASVGPIMGQRVHFELFAQDRQPANIARYRHLTHDAFATLDARLAEHPYLAGDDYSIADIAHFGWTHIARVIDFDFSAYRHLTDWHERVAARPAVCKGITLPTPATGA</sequence>
<dbReference type="Proteomes" id="UP001313132">
    <property type="component" value="Unassembled WGS sequence"/>
</dbReference>
<dbReference type="InterPro" id="IPR036282">
    <property type="entry name" value="Glutathione-S-Trfase_C_sf"/>
</dbReference>
<dbReference type="SFLD" id="SFLDG01151">
    <property type="entry name" value="Main.2:_Nu-like"/>
    <property type="match status" value="1"/>
</dbReference>
<evidence type="ECO:0000313" key="4">
    <source>
        <dbReference type="Proteomes" id="UP001313132"/>
    </source>
</evidence>
<organism evidence="3 4">
    <name type="scientific">Pectobacterium versatile</name>
    <dbReference type="NCBI Taxonomy" id="2488639"/>
    <lineage>
        <taxon>Bacteria</taxon>
        <taxon>Pseudomonadati</taxon>
        <taxon>Pseudomonadota</taxon>
        <taxon>Gammaproteobacteria</taxon>
        <taxon>Enterobacterales</taxon>
        <taxon>Pectobacteriaceae</taxon>
        <taxon>Pectobacterium</taxon>
    </lineage>
</organism>
<dbReference type="Pfam" id="PF00043">
    <property type="entry name" value="GST_C"/>
    <property type="match status" value="1"/>
</dbReference>
<name>A0ABU8K0Y6_9GAMM</name>